<dbReference type="CDD" id="cd10017">
    <property type="entry name" value="B3_DNA"/>
    <property type="match status" value="1"/>
</dbReference>
<evidence type="ECO:0000256" key="3">
    <source>
        <dbReference type="ARBA" id="ARBA00023125"/>
    </source>
</evidence>
<name>A0A4D6L4C0_VIGUN</name>
<keyword evidence="5" id="KW-0539">Nucleus</keyword>
<dbReference type="SMART" id="SM01019">
    <property type="entry name" value="B3"/>
    <property type="match status" value="1"/>
</dbReference>
<feature type="domain" description="TF-B3" evidence="6">
    <location>
        <begin position="179"/>
        <end position="274"/>
    </location>
</feature>
<dbReference type="SUPFAM" id="SSF101936">
    <property type="entry name" value="DNA-binding pseudobarrel domain"/>
    <property type="match status" value="1"/>
</dbReference>
<evidence type="ECO:0000313" key="8">
    <source>
        <dbReference type="Proteomes" id="UP000501690"/>
    </source>
</evidence>
<keyword evidence="3" id="KW-0238">DNA-binding</keyword>
<organism evidence="7 8">
    <name type="scientific">Vigna unguiculata</name>
    <name type="common">Cowpea</name>
    <dbReference type="NCBI Taxonomy" id="3917"/>
    <lineage>
        <taxon>Eukaryota</taxon>
        <taxon>Viridiplantae</taxon>
        <taxon>Streptophyta</taxon>
        <taxon>Embryophyta</taxon>
        <taxon>Tracheophyta</taxon>
        <taxon>Spermatophyta</taxon>
        <taxon>Magnoliopsida</taxon>
        <taxon>eudicotyledons</taxon>
        <taxon>Gunneridae</taxon>
        <taxon>Pentapetalae</taxon>
        <taxon>rosids</taxon>
        <taxon>fabids</taxon>
        <taxon>Fabales</taxon>
        <taxon>Fabaceae</taxon>
        <taxon>Papilionoideae</taxon>
        <taxon>50 kb inversion clade</taxon>
        <taxon>NPAAA clade</taxon>
        <taxon>indigoferoid/millettioid clade</taxon>
        <taxon>Phaseoleae</taxon>
        <taxon>Vigna</taxon>
    </lineage>
</organism>
<dbReference type="PROSITE" id="PS50863">
    <property type="entry name" value="B3"/>
    <property type="match status" value="1"/>
</dbReference>
<dbReference type="AlphaFoldDB" id="A0A4D6L4C0"/>
<evidence type="ECO:0000256" key="4">
    <source>
        <dbReference type="ARBA" id="ARBA00023163"/>
    </source>
</evidence>
<dbReference type="GO" id="GO:0005634">
    <property type="term" value="C:nucleus"/>
    <property type="evidence" value="ECO:0007669"/>
    <property type="project" value="UniProtKB-SubCell"/>
</dbReference>
<dbReference type="InterPro" id="IPR003340">
    <property type="entry name" value="B3_DNA-bd"/>
</dbReference>
<keyword evidence="8" id="KW-1185">Reference proteome</keyword>
<protein>
    <recommendedName>
        <fullName evidence="6">TF-B3 domain-containing protein</fullName>
    </recommendedName>
</protein>
<comment type="subcellular location">
    <subcellularLocation>
        <location evidence="1">Nucleus</location>
    </subcellularLocation>
</comment>
<proteinExistence type="predicted"/>
<accession>A0A4D6L4C0</accession>
<evidence type="ECO:0000313" key="7">
    <source>
        <dbReference type="EMBL" id="QCD83361.1"/>
    </source>
</evidence>
<evidence type="ECO:0000256" key="1">
    <source>
        <dbReference type="ARBA" id="ARBA00004123"/>
    </source>
</evidence>
<dbReference type="InterPro" id="IPR015300">
    <property type="entry name" value="DNA-bd_pseudobarrel_sf"/>
</dbReference>
<evidence type="ECO:0000256" key="5">
    <source>
        <dbReference type="ARBA" id="ARBA00023242"/>
    </source>
</evidence>
<dbReference type="Gene3D" id="2.40.330.10">
    <property type="entry name" value="DNA-binding pseudobarrel domain"/>
    <property type="match status" value="1"/>
</dbReference>
<gene>
    <name evidence="7" type="ORF">DEO72_LG2g3705</name>
</gene>
<evidence type="ECO:0000256" key="2">
    <source>
        <dbReference type="ARBA" id="ARBA00023015"/>
    </source>
</evidence>
<dbReference type="Proteomes" id="UP000501690">
    <property type="component" value="Linkage Group LG2"/>
</dbReference>
<dbReference type="GO" id="GO:0003677">
    <property type="term" value="F:DNA binding"/>
    <property type="evidence" value="ECO:0007669"/>
    <property type="project" value="UniProtKB-KW"/>
</dbReference>
<evidence type="ECO:0000259" key="6">
    <source>
        <dbReference type="PROSITE" id="PS50863"/>
    </source>
</evidence>
<dbReference type="Pfam" id="PF02362">
    <property type="entry name" value="B3"/>
    <property type="match status" value="1"/>
</dbReference>
<sequence>MVMEPLEECLEFEEGFYEQWGKSLLMGTNFFSDLKGNVINIEFEETLLTQRQFRAVEQMMWFYELNDVYYVYSLYYGNRYFRIRLLDLDWNEVVYPSRRNNGLACDPLSLVKFFQAFRVQFIPNTLLIILLDYFQMFCEQNISFNDPMKLIFSAEGVEIDYKRDFDNGCSNKVEVGFVDCEKILSPYDVGSSSLHLDAKFVKEGLVKGRKNYVLTNGQSQYWNYKIRWTGRSSFECYLTSGWKKYCKENGLVDGDRIQFMVQTNETNVIQILKI</sequence>
<keyword evidence="2" id="KW-0805">Transcription regulation</keyword>
<reference evidence="7 8" key="1">
    <citation type="submission" date="2019-04" db="EMBL/GenBank/DDBJ databases">
        <title>An improved genome assembly and genetic linkage map for asparagus bean, Vigna unguiculata ssp. sesquipedialis.</title>
        <authorList>
            <person name="Xia Q."/>
            <person name="Zhang R."/>
            <person name="Dong Y."/>
        </authorList>
    </citation>
    <scope>NUCLEOTIDE SEQUENCE [LARGE SCALE GENOMIC DNA]</scope>
    <source>
        <tissue evidence="7">Leaf</tissue>
    </source>
</reference>
<keyword evidence="4" id="KW-0804">Transcription</keyword>
<dbReference type="EMBL" id="CP039346">
    <property type="protein sequence ID" value="QCD83361.1"/>
    <property type="molecule type" value="Genomic_DNA"/>
</dbReference>